<evidence type="ECO:0000256" key="4">
    <source>
        <dbReference type="SAM" id="MobiDB-lite"/>
    </source>
</evidence>
<keyword evidence="1" id="KW-0813">Transport</keyword>
<dbReference type="PROSITE" id="PS50893">
    <property type="entry name" value="ABC_TRANSPORTER_2"/>
    <property type="match status" value="1"/>
</dbReference>
<dbReference type="InterPro" id="IPR027417">
    <property type="entry name" value="P-loop_NTPase"/>
</dbReference>
<evidence type="ECO:0000256" key="1">
    <source>
        <dbReference type="ARBA" id="ARBA00022448"/>
    </source>
</evidence>
<evidence type="ECO:0000256" key="3">
    <source>
        <dbReference type="ARBA" id="ARBA00022840"/>
    </source>
</evidence>
<dbReference type="InterPro" id="IPR003439">
    <property type="entry name" value="ABC_transporter-like_ATP-bd"/>
</dbReference>
<keyword evidence="3 6" id="KW-0067">ATP-binding</keyword>
<dbReference type="InterPro" id="IPR050153">
    <property type="entry name" value="Metal_Ion_Import_ABC"/>
</dbReference>
<dbReference type="Gene3D" id="3.40.50.300">
    <property type="entry name" value="P-loop containing nucleotide triphosphate hydrolases"/>
    <property type="match status" value="1"/>
</dbReference>
<keyword evidence="6" id="KW-0378">Hydrolase</keyword>
<dbReference type="CDD" id="cd03235">
    <property type="entry name" value="ABC_Metallic_Cations"/>
    <property type="match status" value="1"/>
</dbReference>
<feature type="compositionally biased region" description="Low complexity" evidence="4">
    <location>
        <begin position="1"/>
        <end position="35"/>
    </location>
</feature>
<dbReference type="SMART" id="SM00382">
    <property type="entry name" value="AAA"/>
    <property type="match status" value="1"/>
</dbReference>
<evidence type="ECO:0000256" key="2">
    <source>
        <dbReference type="ARBA" id="ARBA00022741"/>
    </source>
</evidence>
<dbReference type="SUPFAM" id="SSF52540">
    <property type="entry name" value="P-loop containing nucleoside triphosphate hydrolases"/>
    <property type="match status" value="1"/>
</dbReference>
<organism evidence="6 7">
    <name type="scientific">Microbacterium oxydans</name>
    <dbReference type="NCBI Taxonomy" id="82380"/>
    <lineage>
        <taxon>Bacteria</taxon>
        <taxon>Bacillati</taxon>
        <taxon>Actinomycetota</taxon>
        <taxon>Actinomycetes</taxon>
        <taxon>Micrococcales</taxon>
        <taxon>Microbacteriaceae</taxon>
        <taxon>Microbacterium</taxon>
    </lineage>
</organism>
<reference evidence="6 7" key="1">
    <citation type="submission" date="2015-02" db="EMBL/GenBank/DDBJ databases">
        <title>Draft genome sequences of ten Microbacterium spp. with emphasis on heavy metal contaminated environments.</title>
        <authorList>
            <person name="Corretto E."/>
        </authorList>
    </citation>
    <scope>NUCLEOTIDE SEQUENCE [LARGE SCALE GENOMIC DNA]</scope>
    <source>
        <strain evidence="6 7">BEL4b</strain>
    </source>
</reference>
<dbReference type="GO" id="GO:0005524">
    <property type="term" value="F:ATP binding"/>
    <property type="evidence" value="ECO:0007669"/>
    <property type="project" value="UniProtKB-KW"/>
</dbReference>
<evidence type="ECO:0000259" key="5">
    <source>
        <dbReference type="PROSITE" id="PS50893"/>
    </source>
</evidence>
<dbReference type="PROSITE" id="PS00211">
    <property type="entry name" value="ABC_TRANSPORTER_1"/>
    <property type="match status" value="1"/>
</dbReference>
<sequence>MSRALRQAQGPNGAPAQGPKGAQAQGPKGARAQGPNGAPVLEISNASLHRDDRELWSGLDLTVNAGEFIAVLGPSGSGKTTLLRSILGLQPLSSGTIRVAGEPVHRGNARIGYVPQQRSLAPDTSMRARDLVALGVQGSRFGFPVPHRGDRAKVDRLLESVGAAHYADRRVGMLSGGEQQRLRVGQALADEPSLLLCDEPLSNLDLANQVAVTDIIDRQRRDRDAAVLFVTHDINPILGRVDRILYIAGGRFLLGTPDEVLQTRVLTELYGTPVFVLRAGDRLVVVGVPDAEPHHDHGEHEHGGAA</sequence>
<evidence type="ECO:0000313" key="7">
    <source>
        <dbReference type="Proteomes" id="UP000033640"/>
    </source>
</evidence>
<dbReference type="InterPro" id="IPR003593">
    <property type="entry name" value="AAA+_ATPase"/>
</dbReference>
<dbReference type="AlphaFoldDB" id="A0A0F0LFA1"/>
<accession>A0A0F0LFA1</accession>
<name>A0A0F0LFA1_9MICO</name>
<dbReference type="EC" id="3.6.3.34" evidence="6"/>
<dbReference type="PATRIC" id="fig|82380.11.peg.981"/>
<dbReference type="EMBL" id="JYIW01000020">
    <property type="protein sequence ID" value="KJL30201.1"/>
    <property type="molecule type" value="Genomic_DNA"/>
</dbReference>
<comment type="caution">
    <text evidence="6">The sequence shown here is derived from an EMBL/GenBank/DDBJ whole genome shotgun (WGS) entry which is preliminary data.</text>
</comment>
<dbReference type="Proteomes" id="UP000033640">
    <property type="component" value="Unassembled WGS sequence"/>
</dbReference>
<dbReference type="PANTHER" id="PTHR42734">
    <property type="entry name" value="METAL TRANSPORT SYSTEM ATP-BINDING PROTEIN TM_0124-RELATED"/>
    <property type="match status" value="1"/>
</dbReference>
<dbReference type="Pfam" id="PF00005">
    <property type="entry name" value="ABC_tran"/>
    <property type="match status" value="1"/>
</dbReference>
<gene>
    <name evidence="6" type="primary">fhuC_2</name>
    <name evidence="6" type="ORF">RS83_00951</name>
</gene>
<protein>
    <submittedName>
        <fullName evidence="6">Iron(3+)-hydroxamate import ATP-binding protein FhuC</fullName>
        <ecNumber evidence="6">3.6.3.34</ecNumber>
    </submittedName>
</protein>
<keyword evidence="2" id="KW-0547">Nucleotide-binding</keyword>
<dbReference type="InterPro" id="IPR017871">
    <property type="entry name" value="ABC_transporter-like_CS"/>
</dbReference>
<proteinExistence type="predicted"/>
<dbReference type="GO" id="GO:0016887">
    <property type="term" value="F:ATP hydrolysis activity"/>
    <property type="evidence" value="ECO:0007669"/>
    <property type="project" value="InterPro"/>
</dbReference>
<feature type="domain" description="ABC transporter" evidence="5">
    <location>
        <begin position="41"/>
        <end position="274"/>
    </location>
</feature>
<feature type="region of interest" description="Disordered" evidence="4">
    <location>
        <begin position="1"/>
        <end position="40"/>
    </location>
</feature>
<evidence type="ECO:0000313" key="6">
    <source>
        <dbReference type="EMBL" id="KJL30201.1"/>
    </source>
</evidence>